<gene>
    <name evidence="5" type="ORF">SAMN04488239_106205</name>
</gene>
<keyword evidence="6" id="KW-1185">Reference proteome</keyword>
<dbReference type="EMBL" id="FMZV01000006">
    <property type="protein sequence ID" value="SDD33304.1"/>
    <property type="molecule type" value="Genomic_DNA"/>
</dbReference>
<dbReference type="AlphaFoldDB" id="A0A1G6TWL3"/>
<dbReference type="PROSITE" id="PS50005">
    <property type="entry name" value="TPR"/>
    <property type="match status" value="1"/>
</dbReference>
<feature type="repeat" description="TPR" evidence="3">
    <location>
        <begin position="101"/>
        <end position="134"/>
    </location>
</feature>
<dbReference type="InterPro" id="IPR019734">
    <property type="entry name" value="TPR_rpt"/>
</dbReference>
<accession>A0A1G6TWL3</accession>
<evidence type="ECO:0000313" key="6">
    <source>
        <dbReference type="Proteomes" id="UP000199628"/>
    </source>
</evidence>
<dbReference type="InterPro" id="IPR011990">
    <property type="entry name" value="TPR-like_helical_dom_sf"/>
</dbReference>
<dbReference type="Pfam" id="PF14559">
    <property type="entry name" value="TPR_19"/>
    <property type="match status" value="1"/>
</dbReference>
<dbReference type="RefSeq" id="WP_143028546.1">
    <property type="nucleotide sequence ID" value="NZ_FMZV01000006.1"/>
</dbReference>
<feature type="chain" id="PRO_5011637582" evidence="4">
    <location>
        <begin position="20"/>
        <end position="187"/>
    </location>
</feature>
<evidence type="ECO:0000256" key="1">
    <source>
        <dbReference type="ARBA" id="ARBA00022737"/>
    </source>
</evidence>
<dbReference type="Gene3D" id="1.25.40.10">
    <property type="entry name" value="Tetratricopeptide repeat domain"/>
    <property type="match status" value="1"/>
</dbReference>
<evidence type="ECO:0000256" key="3">
    <source>
        <dbReference type="PROSITE-ProRule" id="PRU00339"/>
    </source>
</evidence>
<organism evidence="5 6">
    <name type="scientific">Ruegeria marina</name>
    <dbReference type="NCBI Taxonomy" id="639004"/>
    <lineage>
        <taxon>Bacteria</taxon>
        <taxon>Pseudomonadati</taxon>
        <taxon>Pseudomonadota</taxon>
        <taxon>Alphaproteobacteria</taxon>
        <taxon>Rhodobacterales</taxon>
        <taxon>Roseobacteraceae</taxon>
        <taxon>Ruegeria</taxon>
    </lineage>
</organism>
<evidence type="ECO:0000256" key="4">
    <source>
        <dbReference type="SAM" id="SignalP"/>
    </source>
</evidence>
<dbReference type="OrthoDB" id="9815010at2"/>
<evidence type="ECO:0000256" key="2">
    <source>
        <dbReference type="ARBA" id="ARBA00022803"/>
    </source>
</evidence>
<dbReference type="STRING" id="639004.SAMN04488239_106205"/>
<name>A0A1G6TWL3_9RHOB</name>
<keyword evidence="4" id="KW-0732">Signal</keyword>
<dbReference type="SMART" id="SM00028">
    <property type="entry name" value="TPR"/>
    <property type="match status" value="3"/>
</dbReference>
<dbReference type="SUPFAM" id="SSF48452">
    <property type="entry name" value="TPR-like"/>
    <property type="match status" value="1"/>
</dbReference>
<dbReference type="PANTHER" id="PTHR44858">
    <property type="entry name" value="TETRATRICOPEPTIDE REPEAT PROTEIN 6"/>
    <property type="match status" value="1"/>
</dbReference>
<sequence>MKNALLALLLPLSPGLLWASECPEAPDHSAQINRLIAEIRVAPNEGQARELSSRMWEFWADAPDEQAQAILDRGMSRRSSWDLLGALDDFNRLVAYCPDYAEGYNQRAFVNYLRQDFAAALVDLDRALELSPTHVAAMSGRALSLLGLSRIDEAREELQQALELNPWLPERGLVAPGGPLEPKGKDI</sequence>
<protein>
    <submittedName>
        <fullName evidence="5">TPR repeat-containing protein</fullName>
    </submittedName>
</protein>
<reference evidence="6" key="1">
    <citation type="submission" date="2016-10" db="EMBL/GenBank/DDBJ databases">
        <authorList>
            <person name="Varghese N."/>
            <person name="Submissions S."/>
        </authorList>
    </citation>
    <scope>NUCLEOTIDE SEQUENCE [LARGE SCALE GENOMIC DNA]</scope>
    <source>
        <strain evidence="6">CGMCC 1.9108</strain>
    </source>
</reference>
<dbReference type="PANTHER" id="PTHR44858:SF1">
    <property type="entry name" value="UDP-N-ACETYLGLUCOSAMINE--PEPTIDE N-ACETYLGLUCOSAMINYLTRANSFERASE SPINDLY-RELATED"/>
    <property type="match status" value="1"/>
</dbReference>
<dbReference type="Proteomes" id="UP000199628">
    <property type="component" value="Unassembled WGS sequence"/>
</dbReference>
<feature type="signal peptide" evidence="4">
    <location>
        <begin position="1"/>
        <end position="19"/>
    </location>
</feature>
<evidence type="ECO:0000313" key="5">
    <source>
        <dbReference type="EMBL" id="SDD33304.1"/>
    </source>
</evidence>
<dbReference type="InterPro" id="IPR050498">
    <property type="entry name" value="Ycf3"/>
</dbReference>
<keyword evidence="2 3" id="KW-0802">TPR repeat</keyword>
<keyword evidence="1" id="KW-0677">Repeat</keyword>
<proteinExistence type="predicted"/>